<dbReference type="OMA" id="WATIDEQ"/>
<dbReference type="InterPro" id="IPR025398">
    <property type="entry name" value="DUF4371"/>
</dbReference>
<evidence type="ECO:0000313" key="2">
    <source>
        <dbReference type="EnsemblMetazoa" id="XP_008186645.1"/>
    </source>
</evidence>
<dbReference type="GeneID" id="103310359"/>
<evidence type="ECO:0000313" key="3">
    <source>
        <dbReference type="Proteomes" id="UP000007819"/>
    </source>
</evidence>
<feature type="domain" description="DUF4371" evidence="1">
    <location>
        <begin position="163"/>
        <end position="256"/>
    </location>
</feature>
<dbReference type="Proteomes" id="UP000007819">
    <property type="component" value="Chromosome A3"/>
</dbReference>
<protein>
    <recommendedName>
        <fullName evidence="1">DUF4371 domain-containing protein</fullName>
    </recommendedName>
</protein>
<dbReference type="EnsemblMetazoa" id="XM_008188423.1">
    <property type="protein sequence ID" value="XP_008186645.1"/>
    <property type="gene ID" value="LOC103310359"/>
</dbReference>
<dbReference type="RefSeq" id="XP_008186645.1">
    <property type="nucleotide sequence ID" value="XM_008188423.1"/>
</dbReference>
<dbReference type="AlphaFoldDB" id="A0A8R2B8T6"/>
<dbReference type="SUPFAM" id="SSF53098">
    <property type="entry name" value="Ribonuclease H-like"/>
    <property type="match status" value="1"/>
</dbReference>
<dbReference type="KEGG" id="api:103310359"/>
<dbReference type="InterPro" id="IPR012337">
    <property type="entry name" value="RNaseH-like_sf"/>
</dbReference>
<name>A0A8R2B8T6_ACYPI</name>
<proteinExistence type="predicted"/>
<sequence>MSSSDEGTSRDWPKKKQYVHKYRSAWEEMPEFKCIRSSKKGENYFHCMVCGDDYLAGKSALKKHIKTTKHTKNSKSHANLIPANMMPRVLQQSSIEKKTKSAELRIAMFIVEHNIAHRTSDHLVSLIKTISSDCSDPDIINNIKCNRTKATALINNAVGSYGQEELVKIMNNQSFSILIDESTDKSSIKTLAIIVRLMDINKFIVRDKFFSLTEIANGTAQGIYDAIKNVFEKHTIPYKTNMVGFASDGANTMFGSHHSVKTLLQNDIPDLFVMKCICHSLALCASYASNKLPDSVENLVRDIYTYFKYSFKRQTEFKEFQVFVELKPHKLLQPSQTRWLSLHLCVKRVLEQYSALKL</sequence>
<evidence type="ECO:0000259" key="1">
    <source>
        <dbReference type="Pfam" id="PF14291"/>
    </source>
</evidence>
<reference evidence="2" key="2">
    <citation type="submission" date="2022-06" db="UniProtKB">
        <authorList>
            <consortium name="EnsemblMetazoa"/>
        </authorList>
    </citation>
    <scope>IDENTIFICATION</scope>
</reference>
<dbReference type="PANTHER" id="PTHR37162">
    <property type="entry name" value="HAT FAMILY DIMERISATION DOMAINCONTAINING PROTEIN-RELATED"/>
    <property type="match status" value="1"/>
</dbReference>
<accession>A0A8R2B8T6</accession>
<dbReference type="Pfam" id="PF14291">
    <property type="entry name" value="DUF4371"/>
    <property type="match status" value="1"/>
</dbReference>
<reference evidence="3" key="1">
    <citation type="submission" date="2010-06" db="EMBL/GenBank/DDBJ databases">
        <authorList>
            <person name="Jiang H."/>
            <person name="Abraham K."/>
            <person name="Ali S."/>
            <person name="Alsbrooks S.L."/>
            <person name="Anim B.N."/>
            <person name="Anosike U.S."/>
            <person name="Attaway T."/>
            <person name="Bandaranaike D.P."/>
            <person name="Battles P.K."/>
            <person name="Bell S.N."/>
            <person name="Bell A.V."/>
            <person name="Beltran B."/>
            <person name="Bickham C."/>
            <person name="Bustamante Y."/>
            <person name="Caleb T."/>
            <person name="Canada A."/>
            <person name="Cardenas V."/>
            <person name="Carter K."/>
            <person name="Chacko J."/>
            <person name="Chandrabose M.N."/>
            <person name="Chavez D."/>
            <person name="Chavez A."/>
            <person name="Chen L."/>
            <person name="Chu H.-S."/>
            <person name="Claassen K.J."/>
            <person name="Cockrell R."/>
            <person name="Collins M."/>
            <person name="Cooper J.A."/>
            <person name="Cree A."/>
            <person name="Curry S.M."/>
            <person name="Da Y."/>
            <person name="Dao M.D."/>
            <person name="Das B."/>
            <person name="Davila M.-L."/>
            <person name="Davy-Carroll L."/>
            <person name="Denson S."/>
            <person name="Dinh H."/>
            <person name="Ebong V.E."/>
            <person name="Edwards J.R."/>
            <person name="Egan A."/>
            <person name="El-Daye J."/>
            <person name="Escobedo L."/>
            <person name="Fernandez S."/>
            <person name="Fernando P.R."/>
            <person name="Flagg N."/>
            <person name="Forbes L.D."/>
            <person name="Fowler R.G."/>
            <person name="Fu Q."/>
            <person name="Gabisi R.A."/>
            <person name="Ganer J."/>
            <person name="Garbino Pronczuk A."/>
            <person name="Garcia R.M."/>
            <person name="Garner T."/>
            <person name="Garrett T.E."/>
            <person name="Gonzalez D.A."/>
            <person name="Hamid H."/>
            <person name="Hawkins E.S."/>
            <person name="Hirani K."/>
            <person name="Hogues M.E."/>
            <person name="Hollins B."/>
            <person name="Hsiao C.-H."/>
            <person name="Jabil R."/>
            <person name="James M.L."/>
            <person name="Jhangiani S.N."/>
            <person name="Johnson B."/>
            <person name="Johnson Q."/>
            <person name="Joshi V."/>
            <person name="Kalu J.B."/>
            <person name="Kam C."/>
            <person name="Kashfia A."/>
            <person name="Keebler J."/>
            <person name="Kisamo H."/>
            <person name="Kovar C.L."/>
            <person name="Lago L.A."/>
            <person name="Lai C.-Y."/>
            <person name="Laidlaw J."/>
            <person name="Lara F."/>
            <person name="Le T.-K."/>
            <person name="Lee S.L."/>
            <person name="Legall F.H."/>
            <person name="Lemon S.J."/>
            <person name="Lewis L.R."/>
            <person name="Li B."/>
            <person name="Liu Y."/>
            <person name="Liu Y.-S."/>
            <person name="Lopez J."/>
            <person name="Lozado R.J."/>
            <person name="Lu J."/>
            <person name="Madu R.C."/>
            <person name="Maheshwari M."/>
            <person name="Maheshwari R."/>
            <person name="Malloy K."/>
            <person name="Martinez E."/>
            <person name="Mathew T."/>
            <person name="Mercado I.C."/>
            <person name="Mercado C."/>
            <person name="Meyer B."/>
            <person name="Montgomery K."/>
            <person name="Morgan M.B."/>
            <person name="Munidasa M."/>
            <person name="Nazareth L.V."/>
            <person name="Nelson J."/>
            <person name="Ng B.M."/>
            <person name="Nguyen N.B."/>
            <person name="Nguyen P.Q."/>
            <person name="Nguyen T."/>
            <person name="Obregon M."/>
            <person name="Okwuonu G.O."/>
            <person name="Onwere C.G."/>
            <person name="Orozco G."/>
            <person name="Parra A."/>
            <person name="Patel S."/>
            <person name="Patil S."/>
            <person name="Perez A."/>
            <person name="Perez Y."/>
            <person name="Pham C."/>
            <person name="Primus E.L."/>
            <person name="Pu L.-L."/>
            <person name="Puazo M."/>
            <person name="Qin X."/>
            <person name="Quiroz J.B."/>
            <person name="Reese J."/>
            <person name="Richards S."/>
            <person name="Rives C.M."/>
            <person name="Robberts R."/>
            <person name="Ruiz S.J."/>
            <person name="Ruiz M.J."/>
            <person name="Santibanez J."/>
            <person name="Schneider B.W."/>
            <person name="Sisson I."/>
            <person name="Smith M."/>
            <person name="Sodergren E."/>
            <person name="Song X.-Z."/>
            <person name="Song B.B."/>
            <person name="Summersgill H."/>
            <person name="Thelus R."/>
            <person name="Thornton R.D."/>
            <person name="Trejos Z.Y."/>
            <person name="Usmani K."/>
            <person name="Vattathil S."/>
            <person name="Villasana D."/>
            <person name="Walker D.L."/>
            <person name="Wang S."/>
            <person name="Wang K."/>
            <person name="White C.S."/>
            <person name="Williams A.C."/>
            <person name="Williamson J."/>
            <person name="Wilson K."/>
            <person name="Woghiren I.O."/>
            <person name="Woodworth J.R."/>
            <person name="Worley K.C."/>
            <person name="Wright R.A."/>
            <person name="Wu W."/>
            <person name="Young L."/>
            <person name="Zhang L."/>
            <person name="Zhang J."/>
            <person name="Zhu Y."/>
            <person name="Muzny D.M."/>
            <person name="Weinstock G."/>
            <person name="Gibbs R.A."/>
        </authorList>
    </citation>
    <scope>NUCLEOTIDE SEQUENCE [LARGE SCALE GENOMIC DNA]</scope>
    <source>
        <strain evidence="3">LSR1</strain>
    </source>
</reference>
<dbReference type="PANTHER" id="PTHR37162:SF1">
    <property type="entry name" value="BED-TYPE DOMAIN-CONTAINING PROTEIN"/>
    <property type="match status" value="1"/>
</dbReference>
<dbReference type="OrthoDB" id="6614163at2759"/>
<organism evidence="2 3">
    <name type="scientific">Acyrthosiphon pisum</name>
    <name type="common">Pea aphid</name>
    <dbReference type="NCBI Taxonomy" id="7029"/>
    <lineage>
        <taxon>Eukaryota</taxon>
        <taxon>Metazoa</taxon>
        <taxon>Ecdysozoa</taxon>
        <taxon>Arthropoda</taxon>
        <taxon>Hexapoda</taxon>
        <taxon>Insecta</taxon>
        <taxon>Pterygota</taxon>
        <taxon>Neoptera</taxon>
        <taxon>Paraneoptera</taxon>
        <taxon>Hemiptera</taxon>
        <taxon>Sternorrhyncha</taxon>
        <taxon>Aphidomorpha</taxon>
        <taxon>Aphidoidea</taxon>
        <taxon>Aphididae</taxon>
        <taxon>Macrosiphini</taxon>
        <taxon>Acyrthosiphon</taxon>
    </lineage>
</organism>
<keyword evidence="3" id="KW-1185">Reference proteome</keyword>